<dbReference type="InterPro" id="IPR010982">
    <property type="entry name" value="Lambda_DNA-bd_dom_sf"/>
</dbReference>
<dbReference type="SUPFAM" id="SSF47413">
    <property type="entry name" value="lambda repressor-like DNA-binding domains"/>
    <property type="match status" value="1"/>
</dbReference>
<organism evidence="1">
    <name type="scientific">Streptomyces haneummycinicus</name>
    <dbReference type="NCBI Taxonomy" id="3074435"/>
    <lineage>
        <taxon>Bacteria</taxon>
        <taxon>Bacillati</taxon>
        <taxon>Actinomycetota</taxon>
        <taxon>Actinomycetes</taxon>
        <taxon>Kitasatosporales</taxon>
        <taxon>Streptomycetaceae</taxon>
        <taxon>Streptomyces</taxon>
    </lineage>
</organism>
<dbReference type="AlphaFoldDB" id="A0AAT9HUU5"/>
<evidence type="ECO:0008006" key="2">
    <source>
        <dbReference type="Google" id="ProtNLM"/>
    </source>
</evidence>
<protein>
    <recommendedName>
        <fullName evidence="2">XRE family transcriptional regulator</fullName>
    </recommendedName>
</protein>
<sequence length="60" mass="6325">MTVSNWADLTNGKRIKHLRGSDLTQQGLADAAGLSLALVQKAEQDRGELSIGSSSSSPTR</sequence>
<dbReference type="EMBL" id="AP035768">
    <property type="protein sequence ID" value="BFO21292.1"/>
    <property type="molecule type" value="Genomic_DNA"/>
</dbReference>
<dbReference type="Gene3D" id="1.10.260.40">
    <property type="entry name" value="lambda repressor-like DNA-binding domains"/>
    <property type="match status" value="1"/>
</dbReference>
<dbReference type="GO" id="GO:0003677">
    <property type="term" value="F:DNA binding"/>
    <property type="evidence" value="ECO:0007669"/>
    <property type="project" value="InterPro"/>
</dbReference>
<name>A0AAT9HUU5_9ACTN</name>
<proteinExistence type="predicted"/>
<reference evidence="1" key="2">
    <citation type="submission" date="2024-07" db="EMBL/GenBank/DDBJ databases">
        <title>Streptomyces haneummycinica sp. nov., a new antibiotic-producing actinobacterium isolated from marine sediment.</title>
        <authorList>
            <person name="Uemura M."/>
            <person name="Hamada M."/>
            <person name="Hirano S."/>
            <person name="Kobayashi K."/>
            <person name="Ohshiro T."/>
            <person name="Kobayashi T."/>
            <person name="Terahara T."/>
        </authorList>
    </citation>
    <scope>NUCLEOTIDE SEQUENCE</scope>
    <source>
        <strain evidence="1">KM77-8</strain>
    </source>
</reference>
<accession>A0AAT9HUU5</accession>
<reference evidence="1" key="1">
    <citation type="submission" date="2024-06" db="EMBL/GenBank/DDBJ databases">
        <authorList>
            <consortium name="consrtm"/>
            <person name="Uemura M."/>
            <person name="Terahara T."/>
        </authorList>
    </citation>
    <scope>NUCLEOTIDE SEQUENCE</scope>
    <source>
        <strain evidence="1">KM77-8</strain>
    </source>
</reference>
<evidence type="ECO:0000313" key="1">
    <source>
        <dbReference type="EMBL" id="BFO21292.1"/>
    </source>
</evidence>
<gene>
    <name evidence="1" type="ORF">SHKM778_76800</name>
</gene>